<name>A0A3M6UBC8_POCDA</name>
<evidence type="ECO:0000313" key="2">
    <source>
        <dbReference type="EMBL" id="RMX50972.1"/>
    </source>
</evidence>
<dbReference type="AlphaFoldDB" id="A0A3M6UBC8"/>
<accession>A0A3M6UBC8</accession>
<feature type="compositionally biased region" description="Basic and acidic residues" evidence="1">
    <location>
        <begin position="211"/>
        <end position="231"/>
    </location>
</feature>
<comment type="caution">
    <text evidence="2">The sequence shown here is derived from an EMBL/GenBank/DDBJ whole genome shotgun (WGS) entry which is preliminary data.</text>
</comment>
<protein>
    <submittedName>
        <fullName evidence="2">Uncharacterized protein</fullName>
    </submittedName>
</protein>
<organism evidence="2 3">
    <name type="scientific">Pocillopora damicornis</name>
    <name type="common">Cauliflower coral</name>
    <name type="synonym">Millepora damicornis</name>
    <dbReference type="NCBI Taxonomy" id="46731"/>
    <lineage>
        <taxon>Eukaryota</taxon>
        <taxon>Metazoa</taxon>
        <taxon>Cnidaria</taxon>
        <taxon>Anthozoa</taxon>
        <taxon>Hexacorallia</taxon>
        <taxon>Scleractinia</taxon>
        <taxon>Astrocoeniina</taxon>
        <taxon>Pocilloporidae</taxon>
        <taxon>Pocillopora</taxon>
    </lineage>
</organism>
<dbReference type="OrthoDB" id="5966474at2759"/>
<keyword evidence="3" id="KW-1185">Reference proteome</keyword>
<gene>
    <name evidence="2" type="ORF">pdam_00022883</name>
</gene>
<feature type="region of interest" description="Disordered" evidence="1">
    <location>
        <begin position="208"/>
        <end position="233"/>
    </location>
</feature>
<evidence type="ECO:0000313" key="3">
    <source>
        <dbReference type="Proteomes" id="UP000275408"/>
    </source>
</evidence>
<dbReference type="Proteomes" id="UP000275408">
    <property type="component" value="Unassembled WGS sequence"/>
</dbReference>
<dbReference type="EMBL" id="RCHS01001872">
    <property type="protein sequence ID" value="RMX50972.1"/>
    <property type="molecule type" value="Genomic_DNA"/>
</dbReference>
<sequence length="429" mass="50083">MDARAFVRVYDVEQMFPGYLLYVFAPRAKLHEKICLTETLLSLTNSRTMATRKILRKDEQLLNKLNSILVMYKNFQHSADERDKLIIIEALVDLREILRRTYISKPLKANDVSEIELILKDLNSHVKAMALDELFDEINDIKGRLDLVEKRFELEDTRRHPKMYFRDEDEDEIWSRVSAMRKEKLGQSSLVLRSKLPPHMRKVRFNLPGSHVREEAGSDKESAAEENRPEASDWIPRHVQSTKRLPHNRINNVHGLTSQRRTRFRPAKRRDMSANYTASLENEKEMQSARSTAVHHENIATTTTVAKCDDDDNKQKKSNNEALLRCGDCQRILKERDKFWGLESDSEEEDIKDFNEHVRRRSLRLDSRSFKNVKEKAVDNGRSYEGKRIAGRGTWATPAYVPPWDLRRASSTRNSSMIEKGWFGDRKGI</sequence>
<evidence type="ECO:0000256" key="1">
    <source>
        <dbReference type="SAM" id="MobiDB-lite"/>
    </source>
</evidence>
<reference evidence="2 3" key="1">
    <citation type="journal article" date="2018" name="Sci. Rep.">
        <title>Comparative analysis of the Pocillopora damicornis genome highlights role of immune system in coral evolution.</title>
        <authorList>
            <person name="Cunning R."/>
            <person name="Bay R.A."/>
            <person name="Gillette P."/>
            <person name="Baker A.C."/>
            <person name="Traylor-Knowles N."/>
        </authorList>
    </citation>
    <scope>NUCLEOTIDE SEQUENCE [LARGE SCALE GENOMIC DNA]</scope>
    <source>
        <strain evidence="2">RSMAS</strain>
        <tissue evidence="2">Whole animal</tissue>
    </source>
</reference>
<proteinExistence type="predicted"/>